<evidence type="ECO:0000256" key="2">
    <source>
        <dbReference type="SAM" id="SignalP"/>
    </source>
</evidence>
<feature type="chain" id="PRO_5043349141" evidence="2">
    <location>
        <begin position="24"/>
        <end position="135"/>
    </location>
</feature>
<gene>
    <name evidence="3" type="ORF">ElyMa_006003000</name>
</gene>
<feature type="transmembrane region" description="Helical" evidence="1">
    <location>
        <begin position="115"/>
        <end position="132"/>
    </location>
</feature>
<keyword evidence="2" id="KW-0732">Signal</keyword>
<feature type="signal peptide" evidence="2">
    <location>
        <begin position="1"/>
        <end position="23"/>
    </location>
</feature>
<comment type="caution">
    <text evidence="3">The sequence shown here is derived from an EMBL/GenBank/DDBJ whole genome shotgun (WGS) entry which is preliminary data.</text>
</comment>
<organism evidence="3 4">
    <name type="scientific">Elysia marginata</name>
    <dbReference type="NCBI Taxonomy" id="1093978"/>
    <lineage>
        <taxon>Eukaryota</taxon>
        <taxon>Metazoa</taxon>
        <taxon>Spiralia</taxon>
        <taxon>Lophotrochozoa</taxon>
        <taxon>Mollusca</taxon>
        <taxon>Gastropoda</taxon>
        <taxon>Heterobranchia</taxon>
        <taxon>Euthyneura</taxon>
        <taxon>Panpulmonata</taxon>
        <taxon>Sacoglossa</taxon>
        <taxon>Placobranchoidea</taxon>
        <taxon>Plakobranchidae</taxon>
        <taxon>Elysia</taxon>
    </lineage>
</organism>
<accession>A0AAV4GHE8</accession>
<keyword evidence="1" id="KW-0812">Transmembrane</keyword>
<name>A0AAV4GHE8_9GAST</name>
<dbReference type="AlphaFoldDB" id="A0AAV4GHE8"/>
<evidence type="ECO:0000313" key="4">
    <source>
        <dbReference type="Proteomes" id="UP000762676"/>
    </source>
</evidence>
<keyword evidence="1" id="KW-0472">Membrane</keyword>
<protein>
    <submittedName>
        <fullName evidence="3">Uncharacterized protein</fullName>
    </submittedName>
</protein>
<proteinExistence type="predicted"/>
<keyword evidence="1" id="KW-1133">Transmembrane helix</keyword>
<evidence type="ECO:0000256" key="1">
    <source>
        <dbReference type="SAM" id="Phobius"/>
    </source>
</evidence>
<evidence type="ECO:0000313" key="3">
    <source>
        <dbReference type="EMBL" id="GFR84511.1"/>
    </source>
</evidence>
<reference evidence="3 4" key="1">
    <citation type="journal article" date="2021" name="Elife">
        <title>Chloroplast acquisition without the gene transfer in kleptoplastic sea slugs, Plakobranchus ocellatus.</title>
        <authorList>
            <person name="Maeda T."/>
            <person name="Takahashi S."/>
            <person name="Yoshida T."/>
            <person name="Shimamura S."/>
            <person name="Takaki Y."/>
            <person name="Nagai Y."/>
            <person name="Toyoda A."/>
            <person name="Suzuki Y."/>
            <person name="Arimoto A."/>
            <person name="Ishii H."/>
            <person name="Satoh N."/>
            <person name="Nishiyama T."/>
            <person name="Hasebe M."/>
            <person name="Maruyama T."/>
            <person name="Minagawa J."/>
            <person name="Obokata J."/>
            <person name="Shigenobu S."/>
        </authorList>
    </citation>
    <scope>NUCLEOTIDE SEQUENCE [LARGE SCALE GENOMIC DNA]</scope>
</reference>
<dbReference type="Proteomes" id="UP000762676">
    <property type="component" value="Unassembled WGS sequence"/>
</dbReference>
<sequence>MTNFASKKTVILLVCMLVAASSAFKFPFSGVMTEENDKEARVLSEKTREVSSGSVVVECVDSASSSAISGNSGIDIPASGESGDSWGRDFDVSHDWAWHHNVNSGTGRTVGVSPWLSYLVCLLSVYFANFIISKL</sequence>
<dbReference type="EMBL" id="BMAT01012050">
    <property type="protein sequence ID" value="GFR84511.1"/>
    <property type="molecule type" value="Genomic_DNA"/>
</dbReference>
<keyword evidence="4" id="KW-1185">Reference proteome</keyword>